<sequence length="214" mass="24025">MGKKIISQVKVKISKKNSEKKKEQQQLNSLIEVLRPKVFITDSSTFKTLVQHLTGNGTSEVSHDLLPSPPSSSTSSPQIVPAVIDVDQDIDHHHAAGNVNPESSMETYSFDASVDESFQVCNSNHYLALNEDYQILNQAYDYDPLPFQDTNSTENDHFLMDINVDQQEVGNSLMAYGDFESLLLDEQISYPSLNVYSQIQQEVSIYDYELSGLI</sequence>
<dbReference type="STRING" id="93759.A0A1R3ISK1"/>
<dbReference type="Pfam" id="PF05678">
    <property type="entry name" value="VQ"/>
    <property type="match status" value="1"/>
</dbReference>
<evidence type="ECO:0000313" key="4">
    <source>
        <dbReference type="EMBL" id="OMO85537.1"/>
    </source>
</evidence>
<dbReference type="EMBL" id="AWUE01017695">
    <property type="protein sequence ID" value="OMO85537.1"/>
    <property type="molecule type" value="Genomic_DNA"/>
</dbReference>
<protein>
    <submittedName>
        <fullName evidence="4">VQ motif-containing protein</fullName>
    </submittedName>
</protein>
<evidence type="ECO:0000313" key="5">
    <source>
        <dbReference type="Proteomes" id="UP000187203"/>
    </source>
</evidence>
<feature type="coiled-coil region" evidence="1">
    <location>
        <begin position="6"/>
        <end position="33"/>
    </location>
</feature>
<dbReference type="OrthoDB" id="1571327at2759"/>
<evidence type="ECO:0000259" key="3">
    <source>
        <dbReference type="Pfam" id="PF05678"/>
    </source>
</evidence>
<keyword evidence="1" id="KW-0175">Coiled coil</keyword>
<dbReference type="InterPro" id="IPR008889">
    <property type="entry name" value="VQ"/>
</dbReference>
<dbReference type="AlphaFoldDB" id="A0A1R3ISK1"/>
<gene>
    <name evidence="4" type="ORF">COLO4_21580</name>
</gene>
<feature type="region of interest" description="Disordered" evidence="2">
    <location>
        <begin position="57"/>
        <end position="78"/>
    </location>
</feature>
<evidence type="ECO:0000256" key="1">
    <source>
        <dbReference type="SAM" id="Coils"/>
    </source>
</evidence>
<proteinExistence type="predicted"/>
<feature type="domain" description="VQ" evidence="3">
    <location>
        <begin position="36"/>
        <end position="57"/>
    </location>
</feature>
<organism evidence="4 5">
    <name type="scientific">Corchorus olitorius</name>
    <dbReference type="NCBI Taxonomy" id="93759"/>
    <lineage>
        <taxon>Eukaryota</taxon>
        <taxon>Viridiplantae</taxon>
        <taxon>Streptophyta</taxon>
        <taxon>Embryophyta</taxon>
        <taxon>Tracheophyta</taxon>
        <taxon>Spermatophyta</taxon>
        <taxon>Magnoliopsida</taxon>
        <taxon>eudicotyledons</taxon>
        <taxon>Gunneridae</taxon>
        <taxon>Pentapetalae</taxon>
        <taxon>rosids</taxon>
        <taxon>malvids</taxon>
        <taxon>Malvales</taxon>
        <taxon>Malvaceae</taxon>
        <taxon>Grewioideae</taxon>
        <taxon>Apeibeae</taxon>
        <taxon>Corchorus</taxon>
    </lineage>
</organism>
<dbReference type="Proteomes" id="UP000187203">
    <property type="component" value="Unassembled WGS sequence"/>
</dbReference>
<accession>A0A1R3ISK1</accession>
<reference evidence="5" key="1">
    <citation type="submission" date="2013-09" db="EMBL/GenBank/DDBJ databases">
        <title>Corchorus olitorius genome sequencing.</title>
        <authorList>
            <person name="Alam M."/>
            <person name="Haque M.S."/>
            <person name="Islam M.S."/>
            <person name="Emdad E.M."/>
            <person name="Islam M.M."/>
            <person name="Ahmed B."/>
            <person name="Halim A."/>
            <person name="Hossen Q.M.M."/>
            <person name="Hossain M.Z."/>
            <person name="Ahmed R."/>
            <person name="Khan M.M."/>
            <person name="Islam R."/>
            <person name="Rashid M.M."/>
            <person name="Khan S.A."/>
            <person name="Rahman M.S."/>
            <person name="Alam M."/>
            <person name="Yahiya A.S."/>
            <person name="Khan M.S."/>
            <person name="Azam M.S."/>
            <person name="Haque T."/>
            <person name="Lashkar M.Z.H."/>
            <person name="Akhand A.I."/>
            <person name="Morshed G."/>
            <person name="Roy S."/>
            <person name="Uddin K.S."/>
            <person name="Rabeya T."/>
            <person name="Hossain A.S."/>
            <person name="Chowdhury A."/>
            <person name="Snigdha A.R."/>
            <person name="Mortoza M.S."/>
            <person name="Matin S.A."/>
            <person name="Hoque S.M.E."/>
            <person name="Islam M.K."/>
            <person name="Roy D.K."/>
            <person name="Haider R."/>
            <person name="Moosa M.M."/>
            <person name="Elias S.M."/>
            <person name="Hasan A.M."/>
            <person name="Jahan S."/>
            <person name="Shafiuddin M."/>
            <person name="Mahmood N."/>
            <person name="Shommy N.S."/>
        </authorList>
    </citation>
    <scope>NUCLEOTIDE SEQUENCE [LARGE SCALE GENOMIC DNA]</scope>
    <source>
        <strain evidence="5">cv. O-4</strain>
    </source>
</reference>
<evidence type="ECO:0000256" key="2">
    <source>
        <dbReference type="SAM" id="MobiDB-lite"/>
    </source>
</evidence>
<keyword evidence="5" id="KW-1185">Reference proteome</keyword>
<comment type="caution">
    <text evidence="4">The sequence shown here is derived from an EMBL/GenBank/DDBJ whole genome shotgun (WGS) entry which is preliminary data.</text>
</comment>
<name>A0A1R3ISK1_9ROSI</name>